<keyword evidence="4 6" id="KW-1133">Transmembrane helix</keyword>
<accession>A0A229ULS2</accession>
<dbReference type="EMBL" id="NMQW01000033">
    <property type="protein sequence ID" value="OXM84360.1"/>
    <property type="molecule type" value="Genomic_DNA"/>
</dbReference>
<feature type="transmembrane region" description="Helical" evidence="6">
    <location>
        <begin position="85"/>
        <end position="109"/>
    </location>
</feature>
<evidence type="ECO:0000259" key="7">
    <source>
        <dbReference type="Pfam" id="PF00892"/>
    </source>
</evidence>
<gene>
    <name evidence="8" type="ORF">CF651_21515</name>
</gene>
<dbReference type="SUPFAM" id="SSF103481">
    <property type="entry name" value="Multidrug resistance efflux transporter EmrE"/>
    <property type="match status" value="2"/>
</dbReference>
<evidence type="ECO:0000256" key="1">
    <source>
        <dbReference type="ARBA" id="ARBA00004127"/>
    </source>
</evidence>
<evidence type="ECO:0000256" key="4">
    <source>
        <dbReference type="ARBA" id="ARBA00022989"/>
    </source>
</evidence>
<evidence type="ECO:0000256" key="2">
    <source>
        <dbReference type="ARBA" id="ARBA00007362"/>
    </source>
</evidence>
<feature type="domain" description="EamA" evidence="7">
    <location>
        <begin position="174"/>
        <end position="306"/>
    </location>
</feature>
<dbReference type="PANTHER" id="PTHR32322:SF2">
    <property type="entry name" value="EAMA DOMAIN-CONTAINING PROTEIN"/>
    <property type="match status" value="1"/>
</dbReference>
<dbReference type="OrthoDB" id="6212796at2"/>
<dbReference type="Pfam" id="PF00892">
    <property type="entry name" value="EamA"/>
    <property type="match status" value="2"/>
</dbReference>
<feature type="domain" description="EamA" evidence="7">
    <location>
        <begin position="24"/>
        <end position="158"/>
    </location>
</feature>
<feature type="transmembrane region" description="Helical" evidence="6">
    <location>
        <begin position="52"/>
        <end position="73"/>
    </location>
</feature>
<name>A0A229ULS2_9BACL</name>
<dbReference type="InterPro" id="IPR037185">
    <property type="entry name" value="EmrE-like"/>
</dbReference>
<keyword evidence="5 6" id="KW-0472">Membrane</keyword>
<keyword evidence="9" id="KW-1185">Reference proteome</keyword>
<feature type="transmembrane region" description="Helical" evidence="6">
    <location>
        <begin position="142"/>
        <end position="165"/>
    </location>
</feature>
<dbReference type="RefSeq" id="WP_094016931.1">
    <property type="nucleotide sequence ID" value="NZ_NMQW01000033.1"/>
</dbReference>
<dbReference type="InterPro" id="IPR000620">
    <property type="entry name" value="EamA_dom"/>
</dbReference>
<sequence length="333" mass="36284">MLDNISIQPGAKTGTGSTAVSNRSGVWLVALGAALWGVDPLFRILLLKFFTSSQIVLLEHLLLLVYSVPVLWLQRKQIRGLNLRHIGALLFISWGGSAIATIMFTTAFAHGNLNGVLLLQKLQPLFAILMARWILKERLPARFFGFVLMALVGTYLLTFGVSLPFEQMSDVAAIGGLLSIGAAALWGGSTVMGRLLLDKMPFESVTALRFTLALPLLFFTTWSGGGAWNLPVQTSDWLAVSGNLLLQAFLPGLLSLLLYYRGLSGTKASYATLAELFFPAIGVLVNWLVFHQNVTAAQIVGFLLIWFMLYNLSRQQDMGQPLAAAKTPRSAEA</sequence>
<comment type="similarity">
    <text evidence="2">Belongs to the EamA transporter family.</text>
</comment>
<feature type="transmembrane region" description="Helical" evidence="6">
    <location>
        <begin position="237"/>
        <end position="258"/>
    </location>
</feature>
<proteinExistence type="inferred from homology"/>
<feature type="transmembrane region" description="Helical" evidence="6">
    <location>
        <begin position="171"/>
        <end position="195"/>
    </location>
</feature>
<feature type="transmembrane region" description="Helical" evidence="6">
    <location>
        <begin position="295"/>
        <end position="312"/>
    </location>
</feature>
<evidence type="ECO:0000313" key="9">
    <source>
        <dbReference type="Proteomes" id="UP000215509"/>
    </source>
</evidence>
<evidence type="ECO:0000256" key="5">
    <source>
        <dbReference type="ARBA" id="ARBA00023136"/>
    </source>
</evidence>
<evidence type="ECO:0000256" key="3">
    <source>
        <dbReference type="ARBA" id="ARBA00022692"/>
    </source>
</evidence>
<dbReference type="AlphaFoldDB" id="A0A229ULS2"/>
<feature type="transmembrane region" description="Helical" evidence="6">
    <location>
        <begin position="115"/>
        <end position="135"/>
    </location>
</feature>
<feature type="transmembrane region" description="Helical" evidence="6">
    <location>
        <begin position="270"/>
        <end position="289"/>
    </location>
</feature>
<dbReference type="InterPro" id="IPR050638">
    <property type="entry name" value="AA-Vitamin_Transporters"/>
</dbReference>
<feature type="transmembrane region" description="Helical" evidence="6">
    <location>
        <begin position="207"/>
        <end position="225"/>
    </location>
</feature>
<dbReference type="PANTHER" id="PTHR32322">
    <property type="entry name" value="INNER MEMBRANE TRANSPORTER"/>
    <property type="match status" value="1"/>
</dbReference>
<comment type="subcellular location">
    <subcellularLocation>
        <location evidence="1">Endomembrane system</location>
        <topology evidence="1">Multi-pass membrane protein</topology>
    </subcellularLocation>
</comment>
<dbReference type="Proteomes" id="UP000215509">
    <property type="component" value="Unassembled WGS sequence"/>
</dbReference>
<protein>
    <submittedName>
        <fullName evidence="8">EamA family transporter</fullName>
    </submittedName>
</protein>
<comment type="caution">
    <text evidence="8">The sequence shown here is derived from an EMBL/GenBank/DDBJ whole genome shotgun (WGS) entry which is preliminary data.</text>
</comment>
<evidence type="ECO:0000313" key="8">
    <source>
        <dbReference type="EMBL" id="OXM84360.1"/>
    </source>
</evidence>
<organism evidence="8 9">
    <name type="scientific">Paenibacillus rigui</name>
    <dbReference type="NCBI Taxonomy" id="554312"/>
    <lineage>
        <taxon>Bacteria</taxon>
        <taxon>Bacillati</taxon>
        <taxon>Bacillota</taxon>
        <taxon>Bacilli</taxon>
        <taxon>Bacillales</taxon>
        <taxon>Paenibacillaceae</taxon>
        <taxon>Paenibacillus</taxon>
    </lineage>
</organism>
<keyword evidence="3 6" id="KW-0812">Transmembrane</keyword>
<dbReference type="GO" id="GO:0016020">
    <property type="term" value="C:membrane"/>
    <property type="evidence" value="ECO:0007669"/>
    <property type="project" value="UniProtKB-SubCell"/>
</dbReference>
<feature type="transmembrane region" description="Helical" evidence="6">
    <location>
        <begin position="26"/>
        <end position="46"/>
    </location>
</feature>
<reference evidence="8 9" key="1">
    <citation type="submission" date="2017-07" db="EMBL/GenBank/DDBJ databases">
        <title>Genome sequencing and assembly of Paenibacillus rigui.</title>
        <authorList>
            <person name="Mayilraj S."/>
        </authorList>
    </citation>
    <scope>NUCLEOTIDE SEQUENCE [LARGE SCALE GENOMIC DNA]</scope>
    <source>
        <strain evidence="8 9">JCM 16352</strain>
    </source>
</reference>
<evidence type="ECO:0000256" key="6">
    <source>
        <dbReference type="SAM" id="Phobius"/>
    </source>
</evidence>